<name>A0AAQ4NW85_GASAC</name>
<dbReference type="AlphaFoldDB" id="A0AAQ4NW85"/>
<organism evidence="6 7">
    <name type="scientific">Gasterosteus aculeatus aculeatus</name>
    <name type="common">three-spined stickleback</name>
    <dbReference type="NCBI Taxonomy" id="481459"/>
    <lineage>
        <taxon>Eukaryota</taxon>
        <taxon>Metazoa</taxon>
        <taxon>Chordata</taxon>
        <taxon>Craniata</taxon>
        <taxon>Vertebrata</taxon>
        <taxon>Euteleostomi</taxon>
        <taxon>Actinopterygii</taxon>
        <taxon>Neopterygii</taxon>
        <taxon>Teleostei</taxon>
        <taxon>Neoteleostei</taxon>
        <taxon>Acanthomorphata</taxon>
        <taxon>Eupercaria</taxon>
        <taxon>Perciformes</taxon>
        <taxon>Cottioidei</taxon>
        <taxon>Gasterosteales</taxon>
        <taxon>Gasterosteidae</taxon>
        <taxon>Gasterosteus</taxon>
    </lineage>
</organism>
<dbReference type="InterPro" id="IPR013783">
    <property type="entry name" value="Ig-like_fold"/>
</dbReference>
<dbReference type="GeneTree" id="ENSGT00940000176967"/>
<keyword evidence="2 4" id="KW-0812">Transmembrane</keyword>
<evidence type="ECO:0000256" key="1">
    <source>
        <dbReference type="ARBA" id="ARBA00004370"/>
    </source>
</evidence>
<dbReference type="Gene3D" id="2.60.40.10">
    <property type="entry name" value="Immunoglobulins"/>
    <property type="match status" value="1"/>
</dbReference>
<evidence type="ECO:0000313" key="6">
    <source>
        <dbReference type="Ensembl" id="ENSGACP00000030697.1"/>
    </source>
</evidence>
<keyword evidence="4" id="KW-1133">Transmembrane helix</keyword>
<dbReference type="PANTHER" id="PTHR11860:SF87">
    <property type="entry name" value="CMRF35-LIKE MOLECULE 8"/>
    <property type="match status" value="1"/>
</dbReference>
<sequence length="187" mass="21267">SSLEIVTVGKVSVKAGGSISIPCLYDQSYKNHVKYLCEGRPFWSCSIIVETTTTTTTTTKKNMISGRFSISDDTNQGIFTVTINKLTDEDTQSHYWCAVKIRRSLDVKKELQLSVTNDGDYFHLSVTTGKSLKAHSSTSSPLHSQKIKLSHYCLWTMFIFWTPPFFYLISLKVHAVSTWIIKRKQHF</sequence>
<dbReference type="GO" id="GO:0004888">
    <property type="term" value="F:transmembrane signaling receptor activity"/>
    <property type="evidence" value="ECO:0007669"/>
    <property type="project" value="TreeGrafter"/>
</dbReference>
<dbReference type="InterPro" id="IPR036179">
    <property type="entry name" value="Ig-like_dom_sf"/>
</dbReference>
<dbReference type="Proteomes" id="UP000007635">
    <property type="component" value="Chromosome VI"/>
</dbReference>
<evidence type="ECO:0000259" key="5">
    <source>
        <dbReference type="SMART" id="SM00409"/>
    </source>
</evidence>
<feature type="domain" description="Immunoglobulin" evidence="5">
    <location>
        <begin position="8"/>
        <end position="116"/>
    </location>
</feature>
<dbReference type="Ensembl" id="ENSGACT00000062127.1">
    <property type="protein sequence ID" value="ENSGACP00000030697.1"/>
    <property type="gene ID" value="ENSGACG00000036896.1"/>
</dbReference>
<dbReference type="GO" id="GO:0005886">
    <property type="term" value="C:plasma membrane"/>
    <property type="evidence" value="ECO:0007669"/>
    <property type="project" value="TreeGrafter"/>
</dbReference>
<reference evidence="6" key="3">
    <citation type="submission" date="2025-09" db="UniProtKB">
        <authorList>
            <consortium name="Ensembl"/>
        </authorList>
    </citation>
    <scope>IDENTIFICATION</scope>
</reference>
<keyword evidence="7" id="KW-1185">Reference proteome</keyword>
<dbReference type="PANTHER" id="PTHR11860">
    <property type="entry name" value="POLYMERIC-IMMUNOGLOBULIN RECEPTOR"/>
    <property type="match status" value="1"/>
</dbReference>
<feature type="transmembrane region" description="Helical" evidence="4">
    <location>
        <begin position="154"/>
        <end position="181"/>
    </location>
</feature>
<evidence type="ECO:0000256" key="3">
    <source>
        <dbReference type="ARBA" id="ARBA00023136"/>
    </source>
</evidence>
<keyword evidence="3 4" id="KW-0472">Membrane</keyword>
<dbReference type="InterPro" id="IPR013106">
    <property type="entry name" value="Ig_V-set"/>
</dbReference>
<evidence type="ECO:0000256" key="4">
    <source>
        <dbReference type="SAM" id="Phobius"/>
    </source>
</evidence>
<reference evidence="6" key="2">
    <citation type="submission" date="2025-08" db="UniProtKB">
        <authorList>
            <consortium name="Ensembl"/>
        </authorList>
    </citation>
    <scope>IDENTIFICATION</scope>
</reference>
<dbReference type="CDD" id="cd05716">
    <property type="entry name" value="IgV_pIgR_like"/>
    <property type="match status" value="1"/>
</dbReference>
<comment type="subcellular location">
    <subcellularLocation>
        <location evidence="1">Membrane</location>
    </subcellularLocation>
</comment>
<proteinExistence type="predicted"/>
<protein>
    <recommendedName>
        <fullName evidence="5">Immunoglobulin domain-containing protein</fullName>
    </recommendedName>
</protein>
<evidence type="ECO:0000256" key="2">
    <source>
        <dbReference type="ARBA" id="ARBA00022692"/>
    </source>
</evidence>
<evidence type="ECO:0000313" key="7">
    <source>
        <dbReference type="Proteomes" id="UP000007635"/>
    </source>
</evidence>
<dbReference type="SMART" id="SM00409">
    <property type="entry name" value="IG"/>
    <property type="match status" value="1"/>
</dbReference>
<reference evidence="6 7" key="1">
    <citation type="journal article" date="2021" name="G3 (Bethesda)">
        <title>Improved contiguity of the threespine stickleback genome using long-read sequencing.</title>
        <authorList>
            <person name="Nath S."/>
            <person name="Shaw D.E."/>
            <person name="White M.A."/>
        </authorList>
    </citation>
    <scope>NUCLEOTIDE SEQUENCE [LARGE SCALE GENOMIC DNA]</scope>
    <source>
        <strain evidence="6 7">Lake Benthic</strain>
    </source>
</reference>
<dbReference type="SUPFAM" id="SSF48726">
    <property type="entry name" value="Immunoglobulin"/>
    <property type="match status" value="1"/>
</dbReference>
<accession>A0AAQ4NW85</accession>
<dbReference type="InterPro" id="IPR050671">
    <property type="entry name" value="CD300_family_receptors"/>
</dbReference>
<dbReference type="InterPro" id="IPR003599">
    <property type="entry name" value="Ig_sub"/>
</dbReference>
<dbReference type="Pfam" id="PF07686">
    <property type="entry name" value="V-set"/>
    <property type="match status" value="1"/>
</dbReference>